<dbReference type="GO" id="GO:0006031">
    <property type="term" value="P:chitin biosynthetic process"/>
    <property type="evidence" value="ECO:0007669"/>
    <property type="project" value="UniProtKB-UniRule"/>
</dbReference>
<dbReference type="Pfam" id="PF08407">
    <property type="entry name" value="Chitin_synth_1N"/>
    <property type="match status" value="1"/>
</dbReference>
<proteinExistence type="inferred from homology"/>
<dbReference type="GO" id="GO:0005886">
    <property type="term" value="C:plasma membrane"/>
    <property type="evidence" value="ECO:0007669"/>
    <property type="project" value="UniProtKB-SubCell"/>
</dbReference>
<keyword evidence="9 10" id="KW-0961">Cell wall biogenesis/degradation</keyword>
<dbReference type="PANTHER" id="PTHR22914:SF9">
    <property type="entry name" value="CHITIN SYNTHASE 1"/>
    <property type="match status" value="1"/>
</dbReference>
<evidence type="ECO:0000256" key="11">
    <source>
        <dbReference type="SAM" id="MobiDB-lite"/>
    </source>
</evidence>
<dbReference type="InterPro" id="IPR004835">
    <property type="entry name" value="Chitin_synth"/>
</dbReference>
<keyword evidence="4 10" id="KW-0328">Glycosyltransferase</keyword>
<comment type="catalytic activity">
    <reaction evidence="10">
        <text>[(1-&gt;4)-N-acetyl-beta-D-glucosaminyl](n) + UDP-N-acetyl-alpha-D-glucosamine = [(1-&gt;4)-N-acetyl-beta-D-glucosaminyl](n+1) + UDP + H(+)</text>
        <dbReference type="Rhea" id="RHEA:16637"/>
        <dbReference type="Rhea" id="RHEA-COMP:9593"/>
        <dbReference type="Rhea" id="RHEA-COMP:9595"/>
        <dbReference type="ChEBI" id="CHEBI:15378"/>
        <dbReference type="ChEBI" id="CHEBI:17029"/>
        <dbReference type="ChEBI" id="CHEBI:57705"/>
        <dbReference type="ChEBI" id="CHEBI:58223"/>
        <dbReference type="EC" id="2.4.1.16"/>
    </reaction>
</comment>
<evidence type="ECO:0000256" key="9">
    <source>
        <dbReference type="ARBA" id="ARBA00023316"/>
    </source>
</evidence>
<dbReference type="InterPro" id="IPR013616">
    <property type="entry name" value="Chitin_synth_N"/>
</dbReference>
<feature type="domain" description="Chitin synthase N-terminal" evidence="12">
    <location>
        <begin position="189"/>
        <end position="255"/>
    </location>
</feature>
<dbReference type="AlphaFoldDB" id="A0A8H7ZVB5"/>
<gene>
    <name evidence="13" type="ORF">BJ554DRAFT_7886</name>
</gene>
<feature type="region of interest" description="Disordered" evidence="11">
    <location>
        <begin position="146"/>
        <end position="180"/>
    </location>
</feature>
<feature type="non-terminal residue" evidence="13">
    <location>
        <position position="461"/>
    </location>
</feature>
<name>A0A8H7ZVB5_9FUNG</name>
<keyword evidence="6" id="KW-0812">Transmembrane</keyword>
<evidence type="ECO:0000256" key="7">
    <source>
        <dbReference type="ARBA" id="ARBA00022989"/>
    </source>
</evidence>
<comment type="function">
    <text evidence="10">Polymerizes chitin, a structural polymer of the cell wall and septum, by transferring the sugar moiety of UDP-GlcNAc to the non-reducing end of the growing chitin polymer.</text>
</comment>
<keyword evidence="5 10" id="KW-0808">Transferase</keyword>
<feature type="region of interest" description="Disordered" evidence="11">
    <location>
        <begin position="1"/>
        <end position="70"/>
    </location>
</feature>
<evidence type="ECO:0000256" key="10">
    <source>
        <dbReference type="RuleBase" id="RU366040"/>
    </source>
</evidence>
<keyword evidence="14" id="KW-1185">Reference proteome</keyword>
<accession>A0A8H7ZVB5</accession>
<keyword evidence="7" id="KW-1133">Transmembrane helix</keyword>
<dbReference type="Pfam" id="PF01644">
    <property type="entry name" value="Chitin_synth_1"/>
    <property type="match status" value="1"/>
</dbReference>
<feature type="compositionally biased region" description="Pro residues" evidence="11">
    <location>
        <begin position="14"/>
        <end position="29"/>
    </location>
</feature>
<dbReference type="PANTHER" id="PTHR22914">
    <property type="entry name" value="CHITIN SYNTHASE"/>
    <property type="match status" value="1"/>
</dbReference>
<dbReference type="Proteomes" id="UP000673691">
    <property type="component" value="Unassembled WGS sequence"/>
</dbReference>
<sequence length="461" mass="50986">MEHYVGGDYQAVPPASPAGPRPYNSPPLPNRGDEQQLRQEQQQYHRQQYQHQQHLQHTTPSPRAAPRRVRPTRRLRAVALASLTTALFSLRRPLKDYEGAEYSSIPLQAMPSAAAHAMSAVNPTPSSAHLPHATSSPSFSTFVSGDSGGHYFTGPPSPPSASQPPAQHLSPPGAFHAPVYGGSRVQRRKTMRNIQLTKGHLVVDAPVPDGVLQNAGIKTGEEFTHLRYTAATCDPNDFVAQNYTLRSAMYGRHTELFVVMTMYNEDDELFCKTMSAVTKNIAHLCTRTKSRTWGENGWQKAVVCIVADGRKKIHPRVLTCLAAMGVYQDGIAKNTVNGKEVTAHIYEYTTQIVIDRDLTIRGQDRGTVPVQVVFCLKEQNKKKLNSHRWFFNAFGPVVNPNVCVLLDVGTRPTGTSIYHLWKAFDRDPLIAGACGEIAADLGRGWSNLLNPLVATQNFEYK</sequence>
<evidence type="ECO:0000256" key="3">
    <source>
        <dbReference type="ARBA" id="ARBA00022475"/>
    </source>
</evidence>
<protein>
    <recommendedName>
        <fullName evidence="2 10">Chitin synthase</fullName>
        <ecNumber evidence="2 10">2.4.1.16</ecNumber>
    </recommendedName>
</protein>
<dbReference type="EMBL" id="JAEFCI010005764">
    <property type="protein sequence ID" value="KAG5460109.1"/>
    <property type="molecule type" value="Genomic_DNA"/>
</dbReference>
<evidence type="ECO:0000256" key="6">
    <source>
        <dbReference type="ARBA" id="ARBA00022692"/>
    </source>
</evidence>
<evidence type="ECO:0000256" key="4">
    <source>
        <dbReference type="ARBA" id="ARBA00022676"/>
    </source>
</evidence>
<evidence type="ECO:0000256" key="8">
    <source>
        <dbReference type="ARBA" id="ARBA00023136"/>
    </source>
</evidence>
<reference evidence="13 14" key="1">
    <citation type="journal article" name="Sci. Rep.">
        <title>Genome-scale phylogenetic analyses confirm Olpidium as the closest living zoosporic fungus to the non-flagellated, terrestrial fungi.</title>
        <authorList>
            <person name="Chang Y."/>
            <person name="Rochon D."/>
            <person name="Sekimoto S."/>
            <person name="Wang Y."/>
            <person name="Chovatia M."/>
            <person name="Sandor L."/>
            <person name="Salamov A."/>
            <person name="Grigoriev I.V."/>
            <person name="Stajich J.E."/>
            <person name="Spatafora J.W."/>
        </authorList>
    </citation>
    <scope>NUCLEOTIDE SEQUENCE [LARGE SCALE GENOMIC DNA]</scope>
    <source>
        <strain evidence="13">S191</strain>
    </source>
</reference>
<dbReference type="GO" id="GO:0030428">
    <property type="term" value="C:cell septum"/>
    <property type="evidence" value="ECO:0007669"/>
    <property type="project" value="TreeGrafter"/>
</dbReference>
<evidence type="ECO:0000259" key="12">
    <source>
        <dbReference type="Pfam" id="PF08407"/>
    </source>
</evidence>
<evidence type="ECO:0000256" key="1">
    <source>
        <dbReference type="ARBA" id="ARBA00004651"/>
    </source>
</evidence>
<dbReference type="GO" id="GO:0071555">
    <property type="term" value="P:cell wall organization"/>
    <property type="evidence" value="ECO:0007669"/>
    <property type="project" value="UniProtKB-KW"/>
</dbReference>
<comment type="caution">
    <text evidence="13">The sequence shown here is derived from an EMBL/GenBank/DDBJ whole genome shotgun (WGS) entry which is preliminary data.</text>
</comment>
<feature type="compositionally biased region" description="Low complexity" evidence="11">
    <location>
        <begin position="163"/>
        <end position="172"/>
    </location>
</feature>
<dbReference type="GO" id="GO:0004100">
    <property type="term" value="F:chitin synthase activity"/>
    <property type="evidence" value="ECO:0007669"/>
    <property type="project" value="UniProtKB-UniRule"/>
</dbReference>
<comment type="subcellular location">
    <subcellularLocation>
        <location evidence="1 10">Cell membrane</location>
        <topology evidence="1 10">Multi-pass membrane protein</topology>
    </subcellularLocation>
</comment>
<feature type="compositionally biased region" description="Low complexity" evidence="11">
    <location>
        <begin position="38"/>
        <end position="64"/>
    </location>
</feature>
<keyword evidence="3 10" id="KW-1003">Cell membrane</keyword>
<evidence type="ECO:0000313" key="14">
    <source>
        <dbReference type="Proteomes" id="UP000673691"/>
    </source>
</evidence>
<comment type="similarity">
    <text evidence="10">Belongs to the chitin synthase family.</text>
</comment>
<evidence type="ECO:0000256" key="5">
    <source>
        <dbReference type="ARBA" id="ARBA00022679"/>
    </source>
</evidence>
<evidence type="ECO:0000256" key="2">
    <source>
        <dbReference type="ARBA" id="ARBA00012543"/>
    </source>
</evidence>
<organism evidence="13 14">
    <name type="scientific">Olpidium bornovanus</name>
    <dbReference type="NCBI Taxonomy" id="278681"/>
    <lineage>
        <taxon>Eukaryota</taxon>
        <taxon>Fungi</taxon>
        <taxon>Fungi incertae sedis</taxon>
        <taxon>Olpidiomycota</taxon>
        <taxon>Olpidiomycotina</taxon>
        <taxon>Olpidiomycetes</taxon>
        <taxon>Olpidiales</taxon>
        <taxon>Olpidiaceae</taxon>
        <taxon>Olpidium</taxon>
    </lineage>
</organism>
<dbReference type="EC" id="2.4.1.16" evidence="2 10"/>
<keyword evidence="8" id="KW-0472">Membrane</keyword>
<evidence type="ECO:0000313" key="13">
    <source>
        <dbReference type="EMBL" id="KAG5460109.1"/>
    </source>
</evidence>
<dbReference type="OrthoDB" id="26569at2759"/>